<dbReference type="Pfam" id="PF05378">
    <property type="entry name" value="Hydant_A_N"/>
    <property type="match status" value="1"/>
</dbReference>
<dbReference type="Pfam" id="PF02538">
    <property type="entry name" value="Hydantoinase_B"/>
    <property type="match status" value="1"/>
</dbReference>
<comment type="similarity">
    <text evidence="1">Belongs to the oxoprolinase family.</text>
</comment>
<feature type="domain" description="Hydantoinase A/oxoprolinase" evidence="3">
    <location>
        <begin position="201"/>
        <end position="488"/>
    </location>
</feature>
<protein>
    <submittedName>
        <fullName evidence="6">5-oxoprolinase (ATP-hydrolysing)</fullName>
    </submittedName>
</protein>
<dbReference type="EMBL" id="FNZZ01000005">
    <property type="protein sequence ID" value="SEL76043.1"/>
    <property type="molecule type" value="Genomic_DNA"/>
</dbReference>
<dbReference type="GO" id="GO:0017168">
    <property type="term" value="F:5-oxoprolinase (ATP-hydrolyzing) activity"/>
    <property type="evidence" value="ECO:0007669"/>
    <property type="project" value="TreeGrafter"/>
</dbReference>
<dbReference type="GO" id="GO:0005829">
    <property type="term" value="C:cytosol"/>
    <property type="evidence" value="ECO:0007669"/>
    <property type="project" value="TreeGrafter"/>
</dbReference>
<dbReference type="InterPro" id="IPR002821">
    <property type="entry name" value="Hydantoinase_A"/>
</dbReference>
<feature type="domain" description="Hydantoinase/oxoprolinase N-terminal" evidence="5">
    <location>
        <begin position="7"/>
        <end position="181"/>
    </location>
</feature>
<evidence type="ECO:0000313" key="6">
    <source>
        <dbReference type="EMBL" id="SEL76043.1"/>
    </source>
</evidence>
<dbReference type="PANTHER" id="PTHR11365:SF23">
    <property type="entry name" value="HYPOTHETICAL 5-OXOPROLINASE (EUROFUNG)-RELATED"/>
    <property type="match status" value="1"/>
</dbReference>
<evidence type="ECO:0000259" key="3">
    <source>
        <dbReference type="Pfam" id="PF01968"/>
    </source>
</evidence>
<sequence>MPGEWQFWIDRGGTFTDVVAVDPAGTLSTIKLLSEDPGRYDDAAVHAIRQLTGVAQGDLPPADIRLGTTVATNALLERKGVPTLLAITRGFRDALVIGYQDRPDIFARHIRRAAPLYARVIEVDERVDADGGSVRALDHEAATAAFQAAYDEGLRAVAIVLVHGYRYPAHEAALAKVAHDIGFTQVSVSHRVAPLIKLVARGDTALVDAYLSPVLGDYVDGFAQALGGGQAPLFMQSSGGLIDGAAFSGKDALLSGPAGGIVGMARTAEAAGFDRVIGFDMGGTSTDVSLYAGRYERRNDAVIAGVRVAAPTMRIDTVAAGGGSICALVGGRLVVGPESAGAVPGPACYRRGGPLTVTDCNLILGKLQPDHFPSLFGPAGDQPLDRSASNARLDALLDEVEATTGARPDRMQAAEGLVAIAVANMAKAIKAISVARGHDPADYVLACFGGAGGQHACLVADALGMERVVIHPLAGVLSAYGMGLADRRVLREATLSAPLANRAALDAAVAALEQEAIDALVAQGVEARAVRTEVRVDLRHARADYGIEVALSASEAMAEDFQTQHRRQFGYAREGDLVAELVRVEAIADSSAHPNAVVTLPPESAPATAQVKVHLAGETRDAVLHDRAHLAAHATIKGSALIVDAVSTTVVEPGWTARVDELGNLILSRHARREAVEQDDRVDPLRLEIFAGLFMGLAEEMGAALQRSASSVNIRERLDFSCAIFDASGNLVANAPHIPVHLGSMGESIRTVIARRSVAADGRGMRAGDVYALNAPYQGGTHLPDITVIMPVFAGQATEPAFFVAARGHHADVGGTSPGSMPPDSTSIEEEGVILDNVLLVEDGAMRSDDVRALLSSGRWPSRNVEQNLADLAAQVAACARGADGLSGMVESYGHASVAAYMEHLQAHADDAVRDLLPTLPDGDFAYELDNGAVVRVAFRVDRTARTATVDFTGTSAQLPSNFNAPVSVVRAAVLYVMRTLIDAAIPLNDGFLRSVEINVPAGSMLNPQSPAAVVAGNVETSQVVTDALLGALGAQAASQGTMNNFTFGDERHQYYETIAGGTGAGADFPGTAVVQSHMTNSRLTDPEVLETRFPVLVEEFSIRPGSGGSGAHAGGNGAIRRVRFRTAMRAAVLSNRRRIAPFGLAGGGDGVAGANRVERVDGQVEQLGSTAAVDMRAGDVFVIETPGGGGYGPDDGAPAREDAR</sequence>
<keyword evidence="7" id="KW-1185">Reference proteome</keyword>
<accession>A0A1H7SU02</accession>
<dbReference type="PANTHER" id="PTHR11365">
    <property type="entry name" value="5-OXOPROLINASE RELATED"/>
    <property type="match status" value="1"/>
</dbReference>
<name>A0A1H7SU02_9SPHN</name>
<proteinExistence type="inferred from homology"/>
<dbReference type="STRING" id="1855283.SAMN05216382_2564"/>
<feature type="domain" description="Hydantoinase B/oxoprolinase" evidence="4">
    <location>
        <begin position="683"/>
        <end position="1194"/>
    </location>
</feature>
<evidence type="ECO:0000259" key="5">
    <source>
        <dbReference type="Pfam" id="PF05378"/>
    </source>
</evidence>
<reference evidence="7" key="1">
    <citation type="submission" date="2016-10" db="EMBL/GenBank/DDBJ databases">
        <authorList>
            <person name="Varghese N."/>
            <person name="Submissions S."/>
        </authorList>
    </citation>
    <scope>NUCLEOTIDE SEQUENCE [LARGE SCALE GENOMIC DNA]</scope>
    <source>
        <strain evidence="7">JS21-1</strain>
    </source>
</reference>
<dbReference type="InterPro" id="IPR045079">
    <property type="entry name" value="Oxoprolinase-like"/>
</dbReference>
<feature type="region of interest" description="Disordered" evidence="2">
    <location>
        <begin position="1185"/>
        <end position="1205"/>
    </location>
</feature>
<dbReference type="GO" id="GO:0006749">
    <property type="term" value="P:glutathione metabolic process"/>
    <property type="evidence" value="ECO:0007669"/>
    <property type="project" value="TreeGrafter"/>
</dbReference>
<evidence type="ECO:0000256" key="1">
    <source>
        <dbReference type="ARBA" id="ARBA00010403"/>
    </source>
</evidence>
<dbReference type="Pfam" id="PF01968">
    <property type="entry name" value="Hydantoinase_A"/>
    <property type="match status" value="1"/>
</dbReference>
<dbReference type="InterPro" id="IPR008040">
    <property type="entry name" value="Hydant_A_N"/>
</dbReference>
<dbReference type="InterPro" id="IPR003692">
    <property type="entry name" value="Hydantoinase_B"/>
</dbReference>
<dbReference type="Proteomes" id="UP000199214">
    <property type="component" value="Unassembled WGS sequence"/>
</dbReference>
<dbReference type="AlphaFoldDB" id="A0A1H7SU02"/>
<evidence type="ECO:0000259" key="4">
    <source>
        <dbReference type="Pfam" id="PF02538"/>
    </source>
</evidence>
<evidence type="ECO:0000313" key="7">
    <source>
        <dbReference type="Proteomes" id="UP000199214"/>
    </source>
</evidence>
<dbReference type="OrthoDB" id="9759608at2"/>
<organism evidence="6 7">
    <name type="scientific">Sphingomonas palmae</name>
    <dbReference type="NCBI Taxonomy" id="1855283"/>
    <lineage>
        <taxon>Bacteria</taxon>
        <taxon>Pseudomonadati</taxon>
        <taxon>Pseudomonadota</taxon>
        <taxon>Alphaproteobacteria</taxon>
        <taxon>Sphingomonadales</taxon>
        <taxon>Sphingomonadaceae</taxon>
        <taxon>Sphingomonas</taxon>
    </lineage>
</organism>
<dbReference type="RefSeq" id="WP_093007263.1">
    <property type="nucleotide sequence ID" value="NZ_FNZZ01000005.1"/>
</dbReference>
<gene>
    <name evidence="6" type="ORF">SAMN05216382_2564</name>
</gene>
<evidence type="ECO:0000256" key="2">
    <source>
        <dbReference type="SAM" id="MobiDB-lite"/>
    </source>
</evidence>